<evidence type="ECO:0000256" key="1">
    <source>
        <dbReference type="SAM" id="MobiDB-lite"/>
    </source>
</evidence>
<dbReference type="Proteomes" id="UP000673691">
    <property type="component" value="Unassembled WGS sequence"/>
</dbReference>
<dbReference type="AlphaFoldDB" id="A0A8H8DGY1"/>
<evidence type="ECO:0000313" key="2">
    <source>
        <dbReference type="EMBL" id="KAG5458199.1"/>
    </source>
</evidence>
<dbReference type="EMBL" id="JAEFCI010008843">
    <property type="protein sequence ID" value="KAG5458199.1"/>
    <property type="molecule type" value="Genomic_DNA"/>
</dbReference>
<reference evidence="2 3" key="1">
    <citation type="journal article" name="Sci. Rep.">
        <title>Genome-scale phylogenetic analyses confirm Olpidium as the closest living zoosporic fungus to the non-flagellated, terrestrial fungi.</title>
        <authorList>
            <person name="Chang Y."/>
            <person name="Rochon D."/>
            <person name="Sekimoto S."/>
            <person name="Wang Y."/>
            <person name="Chovatia M."/>
            <person name="Sandor L."/>
            <person name="Salamov A."/>
            <person name="Grigoriev I.V."/>
            <person name="Stajich J.E."/>
            <person name="Spatafora J.W."/>
        </authorList>
    </citation>
    <scope>NUCLEOTIDE SEQUENCE [LARGE SCALE GENOMIC DNA]</scope>
    <source>
        <strain evidence="2">S191</strain>
    </source>
</reference>
<accession>A0A8H8DGY1</accession>
<feature type="region of interest" description="Disordered" evidence="1">
    <location>
        <begin position="1"/>
        <end position="30"/>
    </location>
</feature>
<proteinExistence type="predicted"/>
<sequence>MPSSYAMRSSARRRRSSQTAPRTLLPSTRTASLQPVHRRYVFRHHCLHQPREARDGLPRHGVRRRIEERHLRRSAFTAFIGQWGPRQRRVAVPRPARNW</sequence>
<keyword evidence="3" id="KW-1185">Reference proteome</keyword>
<organism evidence="2 3">
    <name type="scientific">Olpidium bornovanus</name>
    <dbReference type="NCBI Taxonomy" id="278681"/>
    <lineage>
        <taxon>Eukaryota</taxon>
        <taxon>Fungi</taxon>
        <taxon>Fungi incertae sedis</taxon>
        <taxon>Olpidiomycota</taxon>
        <taxon>Olpidiomycotina</taxon>
        <taxon>Olpidiomycetes</taxon>
        <taxon>Olpidiales</taxon>
        <taxon>Olpidiaceae</taxon>
        <taxon>Olpidium</taxon>
    </lineage>
</organism>
<protein>
    <submittedName>
        <fullName evidence="2">Uncharacterized protein</fullName>
    </submittedName>
</protein>
<evidence type="ECO:0000313" key="3">
    <source>
        <dbReference type="Proteomes" id="UP000673691"/>
    </source>
</evidence>
<gene>
    <name evidence="2" type="ORF">BJ554DRAFT_1625</name>
</gene>
<name>A0A8H8DGY1_9FUNG</name>
<comment type="caution">
    <text evidence="2">The sequence shown here is derived from an EMBL/GenBank/DDBJ whole genome shotgun (WGS) entry which is preliminary data.</text>
</comment>